<dbReference type="Proteomes" id="UP001330827">
    <property type="component" value="Chromosome"/>
</dbReference>
<protein>
    <submittedName>
        <fullName evidence="1">Uncharacterized protein</fullName>
    </submittedName>
</protein>
<evidence type="ECO:0000313" key="2">
    <source>
        <dbReference type="EMBL" id="WSC12222.1"/>
    </source>
</evidence>
<dbReference type="EMBL" id="VIWW01000001">
    <property type="protein sequence ID" value="TWG06916.1"/>
    <property type="molecule type" value="Genomic_DNA"/>
</dbReference>
<dbReference type="RefSeq" id="WP_145766601.1">
    <property type="nucleotide sequence ID" value="NZ_CP109114.1"/>
</dbReference>
<dbReference type="OrthoDB" id="3302627at2"/>
<reference evidence="1 3" key="1">
    <citation type="submission" date="2019-06" db="EMBL/GenBank/DDBJ databases">
        <title>Sequencing the genomes of 1000 actinobacteria strains.</title>
        <authorList>
            <person name="Klenk H.-P."/>
        </authorList>
    </citation>
    <scope>NUCLEOTIDE SEQUENCE [LARGE SCALE GENOMIC DNA]</scope>
    <source>
        <strain evidence="1 3">DSM 42059</strain>
    </source>
</reference>
<proteinExistence type="predicted"/>
<keyword evidence="4" id="KW-1185">Reference proteome</keyword>
<dbReference type="Proteomes" id="UP000318186">
    <property type="component" value="Unassembled WGS sequence"/>
</dbReference>
<evidence type="ECO:0000313" key="1">
    <source>
        <dbReference type="EMBL" id="TWG06916.1"/>
    </source>
</evidence>
<dbReference type="AlphaFoldDB" id="A0A561V5P3"/>
<organism evidence="1 3">
    <name type="scientific">Streptomyces brevispora</name>
    <dbReference type="NCBI Taxonomy" id="887462"/>
    <lineage>
        <taxon>Bacteria</taxon>
        <taxon>Bacillati</taxon>
        <taxon>Actinomycetota</taxon>
        <taxon>Actinomycetes</taxon>
        <taxon>Kitasatosporales</taxon>
        <taxon>Streptomycetaceae</taxon>
        <taxon>Streptomyces</taxon>
    </lineage>
</organism>
<sequence length="271" mass="29731">MNLQPEALPWESLLAELTDSVPNWTVFKHLDRALSGRGDLDAAAPRHSWPGVTDTVADWFLGSRPDAVVVPCDHVSDVRVLLLVDPDRLPVVDEVDLLSVSSLRGAPWARAEDLAALSSVGPYGRTLRPGAQTVVLALMYGLDYKGNVRIPDRELAAVRRGAYEDPEGVDLAVRVLLPKIAGRWAGRVAADVRSEACEVRRSRALVAALLASALMHPVHLVSRLEFRSRRPCPVAELALHRGRRLPPDDLDRFLTDVSAAHRVIRTVSVPR</sequence>
<name>A0A561V5P3_9ACTN</name>
<gene>
    <name evidence="1" type="ORF">FHX80_115415</name>
    <name evidence="2" type="ORF">OIE64_04770</name>
</gene>
<evidence type="ECO:0000313" key="3">
    <source>
        <dbReference type="Proteomes" id="UP000318186"/>
    </source>
</evidence>
<dbReference type="EMBL" id="CP109114">
    <property type="protein sequence ID" value="WSC12222.1"/>
    <property type="molecule type" value="Genomic_DNA"/>
</dbReference>
<accession>A0A561V5P3</accession>
<evidence type="ECO:0000313" key="4">
    <source>
        <dbReference type="Proteomes" id="UP001330827"/>
    </source>
</evidence>
<reference evidence="2 4" key="2">
    <citation type="submission" date="2022-10" db="EMBL/GenBank/DDBJ databases">
        <title>The complete genomes of actinobacterial strains from the NBC collection.</title>
        <authorList>
            <person name="Joergensen T.S."/>
            <person name="Alvarez Arevalo M."/>
            <person name="Sterndorff E.B."/>
            <person name="Faurdal D."/>
            <person name="Vuksanovic O."/>
            <person name="Mourched A.-S."/>
            <person name="Charusanti P."/>
            <person name="Shaw S."/>
            <person name="Blin K."/>
            <person name="Weber T."/>
        </authorList>
    </citation>
    <scope>NUCLEOTIDE SEQUENCE [LARGE SCALE GENOMIC DNA]</scope>
    <source>
        <strain evidence="2 4">NBC 01769</strain>
    </source>
</reference>